<reference evidence="6 7" key="1">
    <citation type="submission" date="2008-03" db="EMBL/GenBank/DDBJ databases">
        <title>Sequencing of the draft genome and assembly of Burkholderia ambifaria IOP40-10.</title>
        <authorList>
            <consortium name="US DOE Joint Genome Institute (JGI-PGF)"/>
            <person name="Copeland A."/>
            <person name="Lucas S."/>
            <person name="Lapidus A."/>
            <person name="Glavina del Rio T."/>
            <person name="Dalin E."/>
            <person name="Tice H."/>
            <person name="Bruce D."/>
            <person name="Goodwin L."/>
            <person name="Pitluck S."/>
            <person name="Larimer F."/>
            <person name="Land M.L."/>
            <person name="Hauser L."/>
            <person name="Tiedje J."/>
            <person name="Richardson P."/>
        </authorList>
    </citation>
    <scope>NUCLEOTIDE SEQUENCE [LARGE SCALE GENOMIC DNA]</scope>
    <source>
        <strain evidence="6 7">IOP40-10</strain>
    </source>
</reference>
<dbReference type="Gene3D" id="1.10.1660.10">
    <property type="match status" value="1"/>
</dbReference>
<proteinExistence type="predicted"/>
<gene>
    <name evidence="6" type="ORF">BamIOP4010DRAFT_0094</name>
</gene>
<keyword evidence="4" id="KW-0804">Transcription</keyword>
<dbReference type="SMART" id="SM00422">
    <property type="entry name" value="HTH_MERR"/>
    <property type="match status" value="1"/>
</dbReference>
<keyword evidence="1" id="KW-0678">Repressor</keyword>
<accession>B1F7T5</accession>
<dbReference type="InterPro" id="IPR009061">
    <property type="entry name" value="DNA-bd_dom_put_sf"/>
</dbReference>
<evidence type="ECO:0000313" key="6">
    <source>
        <dbReference type="EMBL" id="EDT06342.1"/>
    </source>
</evidence>
<evidence type="ECO:0000313" key="7">
    <source>
        <dbReference type="Proteomes" id="UP000005463"/>
    </source>
</evidence>
<dbReference type="PROSITE" id="PS50937">
    <property type="entry name" value="HTH_MERR_2"/>
    <property type="match status" value="1"/>
</dbReference>
<dbReference type="InterPro" id="IPR027417">
    <property type="entry name" value="P-loop_NTPase"/>
</dbReference>
<sequence length="340" mass="35944">MGTSMLRLSASAAAARLGVSVKALRLYERHGLVAPERTPAGYRVYGPDELARAADIVALRALGLSLAQVASVLGGDARSLDDALAAHEAALDLGIQDLVHKLDRVRAMRTGIARGRMPVDGELTQLLDDRGAGVAFNLPWPWGGEWFEFHDIRPLNYIIGSLGSGKTRLAMRLAEALPGAVFVGLDRLENGAAAASGALLANPAWHARVARALASLVDGGATQSPALTALLACLEAEGPTALVVDLIEQDLDRPTQQALIAWLRARAATDARPLFMMTRSSAILDLSAVGPDEAIILCPANHNPPSRVAPYRGAPGYEAVAMCLASPEIRERITRRPEAA</sequence>
<dbReference type="InterPro" id="IPR000551">
    <property type="entry name" value="MerR-type_HTH_dom"/>
</dbReference>
<dbReference type="PROSITE" id="PS00552">
    <property type="entry name" value="HTH_MERR_1"/>
    <property type="match status" value="1"/>
</dbReference>
<dbReference type="SUPFAM" id="SSF46955">
    <property type="entry name" value="Putative DNA-binding domain"/>
    <property type="match status" value="1"/>
</dbReference>
<name>B1F7T5_9BURK</name>
<dbReference type="CDD" id="cd00592">
    <property type="entry name" value="HTH_MerR-like"/>
    <property type="match status" value="1"/>
</dbReference>
<comment type="caution">
    <text evidence="6">The sequence shown here is derived from an EMBL/GenBank/DDBJ whole genome shotgun (WGS) entry which is preliminary data.</text>
</comment>
<keyword evidence="3" id="KW-0238">DNA-binding</keyword>
<dbReference type="SUPFAM" id="SSF52540">
    <property type="entry name" value="P-loop containing nucleoside triphosphate hydrolases"/>
    <property type="match status" value="1"/>
</dbReference>
<evidence type="ECO:0000259" key="5">
    <source>
        <dbReference type="PROSITE" id="PS50937"/>
    </source>
</evidence>
<protein>
    <submittedName>
        <fullName evidence="6">Transcriptional regulator, MerR family</fullName>
    </submittedName>
</protein>
<keyword evidence="2" id="KW-0805">Transcription regulation</keyword>
<dbReference type="EMBL" id="ABLC01000001">
    <property type="protein sequence ID" value="EDT06342.1"/>
    <property type="molecule type" value="Genomic_DNA"/>
</dbReference>
<dbReference type="Proteomes" id="UP000005463">
    <property type="component" value="Unassembled WGS sequence"/>
</dbReference>
<evidence type="ECO:0000256" key="1">
    <source>
        <dbReference type="ARBA" id="ARBA00022491"/>
    </source>
</evidence>
<evidence type="ECO:0000256" key="3">
    <source>
        <dbReference type="ARBA" id="ARBA00023125"/>
    </source>
</evidence>
<evidence type="ECO:0000256" key="4">
    <source>
        <dbReference type="ARBA" id="ARBA00023163"/>
    </source>
</evidence>
<dbReference type="Pfam" id="PF13411">
    <property type="entry name" value="MerR_1"/>
    <property type="match status" value="1"/>
</dbReference>
<dbReference type="RefSeq" id="WP_006749311.1">
    <property type="nucleotide sequence ID" value="NZ_ABLC01000001.1"/>
</dbReference>
<dbReference type="InterPro" id="IPR047057">
    <property type="entry name" value="MerR_fam"/>
</dbReference>
<dbReference type="GO" id="GO:0003677">
    <property type="term" value="F:DNA binding"/>
    <property type="evidence" value="ECO:0007669"/>
    <property type="project" value="UniProtKB-KW"/>
</dbReference>
<dbReference type="AlphaFoldDB" id="B1F7T5"/>
<dbReference type="PATRIC" id="fig|396596.7.peg.7924"/>
<dbReference type="PANTHER" id="PTHR30204">
    <property type="entry name" value="REDOX-CYCLING DRUG-SENSING TRANSCRIPTIONAL ACTIVATOR SOXR"/>
    <property type="match status" value="1"/>
</dbReference>
<dbReference type="PANTHER" id="PTHR30204:SF69">
    <property type="entry name" value="MERR-FAMILY TRANSCRIPTIONAL REGULATOR"/>
    <property type="match status" value="1"/>
</dbReference>
<feature type="domain" description="HTH merR-type" evidence="5">
    <location>
        <begin position="7"/>
        <end position="75"/>
    </location>
</feature>
<organism evidence="6 7">
    <name type="scientific">Burkholderia ambifaria IOP40-10</name>
    <dbReference type="NCBI Taxonomy" id="396596"/>
    <lineage>
        <taxon>Bacteria</taxon>
        <taxon>Pseudomonadati</taxon>
        <taxon>Pseudomonadota</taxon>
        <taxon>Betaproteobacteria</taxon>
        <taxon>Burkholderiales</taxon>
        <taxon>Burkholderiaceae</taxon>
        <taxon>Burkholderia</taxon>
        <taxon>Burkholderia cepacia complex</taxon>
    </lineage>
</organism>
<dbReference type="GO" id="GO:0003700">
    <property type="term" value="F:DNA-binding transcription factor activity"/>
    <property type="evidence" value="ECO:0007669"/>
    <property type="project" value="InterPro"/>
</dbReference>
<evidence type="ECO:0000256" key="2">
    <source>
        <dbReference type="ARBA" id="ARBA00023015"/>
    </source>
</evidence>